<proteinExistence type="predicted"/>
<sequence length="118" mass="13546">MLAGRVNVDTVFPCVALEMGSRSGRVRELPFTSQYFHVYVYRGVEAMSTPDFTEIDPIQEAVFSALHGASLSLSGVGANALYCLHDNYRSGDLFDERRRAYYRYDRFRVNLVLSRHYH</sequence>
<name>A0A6M3KDY7_9ZZZZ</name>
<evidence type="ECO:0000313" key="1">
    <source>
        <dbReference type="EMBL" id="QJA80146.1"/>
    </source>
</evidence>
<accession>A0A6M3KDY7</accession>
<dbReference type="EMBL" id="MT142408">
    <property type="protein sequence ID" value="QJA80146.1"/>
    <property type="molecule type" value="Genomic_DNA"/>
</dbReference>
<dbReference type="AlphaFoldDB" id="A0A6M3KDY7"/>
<reference evidence="1" key="1">
    <citation type="submission" date="2020-03" db="EMBL/GenBank/DDBJ databases">
        <title>The deep terrestrial virosphere.</title>
        <authorList>
            <person name="Holmfeldt K."/>
            <person name="Nilsson E."/>
            <person name="Simone D."/>
            <person name="Lopez-Fernandez M."/>
            <person name="Wu X."/>
            <person name="de Brujin I."/>
            <person name="Lundin D."/>
            <person name="Andersson A."/>
            <person name="Bertilsson S."/>
            <person name="Dopson M."/>
        </authorList>
    </citation>
    <scope>NUCLEOTIDE SEQUENCE</scope>
    <source>
        <strain evidence="1">MM415A00773</strain>
    </source>
</reference>
<protein>
    <submittedName>
        <fullName evidence="1">Uncharacterized protein</fullName>
    </submittedName>
</protein>
<organism evidence="1">
    <name type="scientific">viral metagenome</name>
    <dbReference type="NCBI Taxonomy" id="1070528"/>
    <lineage>
        <taxon>unclassified sequences</taxon>
        <taxon>metagenomes</taxon>
        <taxon>organismal metagenomes</taxon>
    </lineage>
</organism>
<gene>
    <name evidence="1" type="ORF">MM415A00773_0021</name>
</gene>